<accession>A0A0A9A7H2</accession>
<name>A0A0A9A7H2_ARUDO</name>
<reference evidence="1" key="2">
    <citation type="journal article" date="2015" name="Data Brief">
        <title>Shoot transcriptome of the giant reed, Arundo donax.</title>
        <authorList>
            <person name="Barrero R.A."/>
            <person name="Guerrero F.D."/>
            <person name="Moolhuijzen P."/>
            <person name="Goolsby J.A."/>
            <person name="Tidwell J."/>
            <person name="Bellgard S.E."/>
            <person name="Bellgard M.I."/>
        </authorList>
    </citation>
    <scope>NUCLEOTIDE SEQUENCE</scope>
    <source>
        <tissue evidence="1">Shoot tissue taken approximately 20 cm above the soil surface</tissue>
    </source>
</reference>
<evidence type="ECO:0000313" key="1">
    <source>
        <dbReference type="EMBL" id="JAD44955.1"/>
    </source>
</evidence>
<organism evidence="1">
    <name type="scientific">Arundo donax</name>
    <name type="common">Giant reed</name>
    <name type="synonym">Donax arundinaceus</name>
    <dbReference type="NCBI Taxonomy" id="35708"/>
    <lineage>
        <taxon>Eukaryota</taxon>
        <taxon>Viridiplantae</taxon>
        <taxon>Streptophyta</taxon>
        <taxon>Embryophyta</taxon>
        <taxon>Tracheophyta</taxon>
        <taxon>Spermatophyta</taxon>
        <taxon>Magnoliopsida</taxon>
        <taxon>Liliopsida</taxon>
        <taxon>Poales</taxon>
        <taxon>Poaceae</taxon>
        <taxon>PACMAD clade</taxon>
        <taxon>Arundinoideae</taxon>
        <taxon>Arundineae</taxon>
        <taxon>Arundo</taxon>
    </lineage>
</organism>
<dbReference type="EMBL" id="GBRH01252940">
    <property type="protein sequence ID" value="JAD44955.1"/>
    <property type="molecule type" value="Transcribed_RNA"/>
</dbReference>
<protein>
    <submittedName>
        <fullName evidence="1">Uncharacterized protein</fullName>
    </submittedName>
</protein>
<dbReference type="AlphaFoldDB" id="A0A0A9A7H2"/>
<sequence>MVAIYFLHNFYSLLMFRVCFGHSFGFETQIKEVHLMIIIVRRPVNQAAINM</sequence>
<reference evidence="1" key="1">
    <citation type="submission" date="2014-09" db="EMBL/GenBank/DDBJ databases">
        <authorList>
            <person name="Magalhaes I.L.F."/>
            <person name="Oliveira U."/>
            <person name="Santos F.R."/>
            <person name="Vidigal T.H.D.A."/>
            <person name="Brescovit A.D."/>
            <person name="Santos A.J."/>
        </authorList>
    </citation>
    <scope>NUCLEOTIDE SEQUENCE</scope>
    <source>
        <tissue evidence="1">Shoot tissue taken approximately 20 cm above the soil surface</tissue>
    </source>
</reference>
<proteinExistence type="predicted"/>